<organism evidence="1 2">
    <name type="scientific">Lactococcus cremoris subsp. cremoris TIFN3</name>
    <dbReference type="NCBI Taxonomy" id="1234873"/>
    <lineage>
        <taxon>Bacteria</taxon>
        <taxon>Bacillati</taxon>
        <taxon>Bacillota</taxon>
        <taxon>Bacilli</taxon>
        <taxon>Lactobacillales</taxon>
        <taxon>Streptococcaceae</taxon>
        <taxon>Lactococcus</taxon>
        <taxon>Lactococcus cremoris subsp. cremoris</taxon>
    </lineage>
</organism>
<evidence type="ECO:0000313" key="1">
    <source>
        <dbReference type="EMBL" id="EQC94344.1"/>
    </source>
</evidence>
<comment type="caution">
    <text evidence="1">The sequence shown here is derived from an EMBL/GenBank/DDBJ whole genome shotgun (WGS) entry which is preliminary data.</text>
</comment>
<dbReference type="AlphaFoldDB" id="T0WMA8"/>
<dbReference type="EMBL" id="ATBE01000316">
    <property type="protein sequence ID" value="EQC94344.1"/>
    <property type="molecule type" value="Genomic_DNA"/>
</dbReference>
<reference evidence="1 2" key="1">
    <citation type="journal article" date="2013" name="ISME J.">
        <title>Multifactorial diversity sustains microbial community stability.</title>
        <authorList>
            <person name="Erkus O."/>
            <person name="de Jager V.C."/>
            <person name="Spus M."/>
            <person name="van Alen-Boerrigter I.J."/>
            <person name="van Rijswijck I.M."/>
            <person name="Hazelwood L."/>
            <person name="Janssen P.W."/>
            <person name="van Hijum S.A."/>
            <person name="Kleerebezem M."/>
            <person name="Smid E.J."/>
        </authorList>
    </citation>
    <scope>NUCLEOTIDE SEQUENCE [LARGE SCALE GENOMIC DNA]</scope>
    <source>
        <strain evidence="1 2">TIFN3</strain>
    </source>
</reference>
<proteinExistence type="predicted"/>
<gene>
    <name evidence="1" type="ORF">LLT3_07655</name>
</gene>
<protein>
    <submittedName>
        <fullName evidence="1">Uncharacterized protein</fullName>
    </submittedName>
</protein>
<accession>T0WMA8</accession>
<name>T0WMA8_LACLC</name>
<evidence type="ECO:0000313" key="2">
    <source>
        <dbReference type="Proteomes" id="UP000015664"/>
    </source>
</evidence>
<sequence>MVRGHPPQVADGQVGLGLRLQAQHKPMRSVFLINRLI</sequence>
<dbReference type="Proteomes" id="UP000015664">
    <property type="component" value="Unassembled WGS sequence"/>
</dbReference>